<comment type="caution">
    <text evidence="6">The sequence shown here is derived from an EMBL/GenBank/DDBJ whole genome shotgun (WGS) entry which is preliminary data.</text>
</comment>
<evidence type="ECO:0000256" key="2">
    <source>
        <dbReference type="ARBA" id="ARBA00023125"/>
    </source>
</evidence>
<dbReference type="RefSeq" id="WP_189077504.1">
    <property type="nucleotide sequence ID" value="NZ_BMMX01000001.1"/>
</dbReference>
<dbReference type="InterPro" id="IPR036271">
    <property type="entry name" value="Tet_transcr_reg_TetR-rel_C_sf"/>
</dbReference>
<dbReference type="SUPFAM" id="SSF46689">
    <property type="entry name" value="Homeodomain-like"/>
    <property type="match status" value="1"/>
</dbReference>
<dbReference type="InterPro" id="IPR050109">
    <property type="entry name" value="HTH-type_TetR-like_transc_reg"/>
</dbReference>
<organism evidence="6 7">
    <name type="scientific">Mangrovihabitans endophyticus</name>
    <dbReference type="NCBI Taxonomy" id="1751298"/>
    <lineage>
        <taxon>Bacteria</taxon>
        <taxon>Bacillati</taxon>
        <taxon>Actinomycetota</taxon>
        <taxon>Actinomycetes</taxon>
        <taxon>Micromonosporales</taxon>
        <taxon>Micromonosporaceae</taxon>
        <taxon>Mangrovihabitans</taxon>
    </lineage>
</organism>
<sequence length="199" mass="21446">MNGKSRRTGGRSALVRAAVLEATVAVLLDRGLDEMSVGEVARRSGVHETSIYRRWGTRANLAVDAVLAGTNAQFATPDTGSLRTDLVALLIEVTAFVTTPLGKLLVDLALRQGLPEYDVARQKFRAERFLPAAQVLTRAQERGELRTGTDHGLLMQTLIGPLYVRLLLTYEELTPAVVEQVVAMVLDGVTPPPSDQAAG</sequence>
<dbReference type="EMBL" id="BMMX01000001">
    <property type="protein sequence ID" value="GGK75474.1"/>
    <property type="molecule type" value="Genomic_DNA"/>
</dbReference>
<dbReference type="Proteomes" id="UP000656042">
    <property type="component" value="Unassembled WGS sequence"/>
</dbReference>
<dbReference type="AlphaFoldDB" id="A0A8J3FLA9"/>
<dbReference type="Gene3D" id="1.10.357.10">
    <property type="entry name" value="Tetracycline Repressor, domain 2"/>
    <property type="match status" value="1"/>
</dbReference>
<dbReference type="Gene3D" id="1.10.10.60">
    <property type="entry name" value="Homeodomain-like"/>
    <property type="match status" value="1"/>
</dbReference>
<dbReference type="InterPro" id="IPR001647">
    <property type="entry name" value="HTH_TetR"/>
</dbReference>
<reference evidence="6" key="1">
    <citation type="journal article" date="2014" name="Int. J. Syst. Evol. Microbiol.">
        <title>Complete genome sequence of Corynebacterium casei LMG S-19264T (=DSM 44701T), isolated from a smear-ripened cheese.</title>
        <authorList>
            <consortium name="US DOE Joint Genome Institute (JGI-PGF)"/>
            <person name="Walter F."/>
            <person name="Albersmeier A."/>
            <person name="Kalinowski J."/>
            <person name="Ruckert C."/>
        </authorList>
    </citation>
    <scope>NUCLEOTIDE SEQUENCE</scope>
    <source>
        <strain evidence="6">CGMCC 4.7299</strain>
    </source>
</reference>
<dbReference type="Pfam" id="PF16859">
    <property type="entry name" value="TetR_C_11"/>
    <property type="match status" value="1"/>
</dbReference>
<evidence type="ECO:0000256" key="1">
    <source>
        <dbReference type="ARBA" id="ARBA00023015"/>
    </source>
</evidence>
<keyword evidence="3" id="KW-0804">Transcription</keyword>
<gene>
    <name evidence="6" type="ORF">GCM10012284_06840</name>
</gene>
<dbReference type="PANTHER" id="PTHR30055:SF148">
    <property type="entry name" value="TETR-FAMILY TRANSCRIPTIONAL REGULATOR"/>
    <property type="match status" value="1"/>
</dbReference>
<accession>A0A8J3FLA9</accession>
<keyword evidence="1" id="KW-0805">Transcription regulation</keyword>
<protein>
    <submittedName>
        <fullName evidence="6">TetR family transcriptional regulator</fullName>
    </submittedName>
</protein>
<evidence type="ECO:0000313" key="6">
    <source>
        <dbReference type="EMBL" id="GGK75474.1"/>
    </source>
</evidence>
<dbReference type="PANTHER" id="PTHR30055">
    <property type="entry name" value="HTH-TYPE TRANSCRIPTIONAL REGULATOR RUTR"/>
    <property type="match status" value="1"/>
</dbReference>
<dbReference type="SUPFAM" id="SSF48498">
    <property type="entry name" value="Tetracyclin repressor-like, C-terminal domain"/>
    <property type="match status" value="1"/>
</dbReference>
<keyword evidence="2 4" id="KW-0238">DNA-binding</keyword>
<dbReference type="GO" id="GO:0000976">
    <property type="term" value="F:transcription cis-regulatory region binding"/>
    <property type="evidence" value="ECO:0007669"/>
    <property type="project" value="TreeGrafter"/>
</dbReference>
<dbReference type="GO" id="GO:0003700">
    <property type="term" value="F:DNA-binding transcription factor activity"/>
    <property type="evidence" value="ECO:0007669"/>
    <property type="project" value="TreeGrafter"/>
</dbReference>
<proteinExistence type="predicted"/>
<feature type="DNA-binding region" description="H-T-H motif" evidence="4">
    <location>
        <begin position="36"/>
        <end position="55"/>
    </location>
</feature>
<feature type="domain" description="HTH tetR-type" evidence="5">
    <location>
        <begin position="13"/>
        <end position="73"/>
    </location>
</feature>
<evidence type="ECO:0000313" key="7">
    <source>
        <dbReference type="Proteomes" id="UP000656042"/>
    </source>
</evidence>
<dbReference type="PROSITE" id="PS50977">
    <property type="entry name" value="HTH_TETR_2"/>
    <property type="match status" value="1"/>
</dbReference>
<dbReference type="Pfam" id="PF00440">
    <property type="entry name" value="TetR_N"/>
    <property type="match status" value="1"/>
</dbReference>
<dbReference type="InterPro" id="IPR011075">
    <property type="entry name" value="TetR_C"/>
</dbReference>
<reference evidence="6" key="2">
    <citation type="submission" date="2020-09" db="EMBL/GenBank/DDBJ databases">
        <authorList>
            <person name="Sun Q."/>
            <person name="Zhou Y."/>
        </authorList>
    </citation>
    <scope>NUCLEOTIDE SEQUENCE</scope>
    <source>
        <strain evidence="6">CGMCC 4.7299</strain>
    </source>
</reference>
<keyword evidence="7" id="KW-1185">Reference proteome</keyword>
<evidence type="ECO:0000256" key="3">
    <source>
        <dbReference type="ARBA" id="ARBA00023163"/>
    </source>
</evidence>
<evidence type="ECO:0000259" key="5">
    <source>
        <dbReference type="PROSITE" id="PS50977"/>
    </source>
</evidence>
<evidence type="ECO:0000256" key="4">
    <source>
        <dbReference type="PROSITE-ProRule" id="PRU00335"/>
    </source>
</evidence>
<dbReference type="InterPro" id="IPR009057">
    <property type="entry name" value="Homeodomain-like_sf"/>
</dbReference>
<name>A0A8J3FLA9_9ACTN</name>